<dbReference type="AlphaFoldDB" id="A0A6J4NIK5"/>
<protein>
    <submittedName>
        <fullName evidence="2">Undecaprenyl-diphosphatase</fullName>
        <ecNumber evidence="2">3.6.1.27</ecNumber>
    </submittedName>
</protein>
<proteinExistence type="predicted"/>
<organism evidence="2">
    <name type="scientific">uncultured Nocardioidaceae bacterium</name>
    <dbReference type="NCBI Taxonomy" id="253824"/>
    <lineage>
        <taxon>Bacteria</taxon>
        <taxon>Bacillati</taxon>
        <taxon>Actinomycetota</taxon>
        <taxon>Actinomycetes</taxon>
        <taxon>Propionibacteriales</taxon>
        <taxon>Nocardioidaceae</taxon>
        <taxon>environmental samples</taxon>
    </lineage>
</organism>
<accession>A0A6J4NIK5</accession>
<dbReference type="GO" id="GO:0050380">
    <property type="term" value="F:undecaprenyl-diphosphatase activity"/>
    <property type="evidence" value="ECO:0007669"/>
    <property type="project" value="UniProtKB-EC"/>
</dbReference>
<name>A0A6J4NIK5_9ACTN</name>
<sequence>ARLPQGRRARPHPGADGVPADLQQRPPADLPGALRVGGPRSRLHRRDPDRHRARCAHLLPQGHLADRLGMGAGDLGPGLAWPRGRPHGVVRDHRFTPDRGSRDPAEGHHRERLPQPVDHRHDADRHGRGPRHRRPRRPQRASHGPDDLEARRPARPRAGGGAGAGRVPFGGHDQHGALPQLRAGGRDEVRVPARDPRGRGRRPLRAQGDTGRGQRLRPGADARGDRGVVHRRLRRDRLVAQVRLDPVLPAVRDLPRAARCGRARAHRGRRAGRRRL</sequence>
<reference evidence="2" key="1">
    <citation type="submission" date="2020-02" db="EMBL/GenBank/DDBJ databases">
        <authorList>
            <person name="Meier V. D."/>
        </authorList>
    </citation>
    <scope>NUCLEOTIDE SEQUENCE</scope>
    <source>
        <strain evidence="2">AVDCRST_MAG47</strain>
    </source>
</reference>
<dbReference type="EC" id="3.6.1.27" evidence="2"/>
<feature type="compositionally biased region" description="Basic and acidic residues" evidence="1">
    <location>
        <begin position="218"/>
        <end position="228"/>
    </location>
</feature>
<feature type="non-terminal residue" evidence="2">
    <location>
        <position position="276"/>
    </location>
</feature>
<feature type="region of interest" description="Disordered" evidence="1">
    <location>
        <begin position="1"/>
        <end position="228"/>
    </location>
</feature>
<feature type="compositionally biased region" description="Basic residues" evidence="1">
    <location>
        <begin position="1"/>
        <end position="11"/>
    </location>
</feature>
<keyword evidence="2" id="KW-0378">Hydrolase</keyword>
<feature type="compositionally biased region" description="Basic residues" evidence="1">
    <location>
        <begin position="128"/>
        <end position="140"/>
    </location>
</feature>
<evidence type="ECO:0000313" key="2">
    <source>
        <dbReference type="EMBL" id="CAA9388751.1"/>
    </source>
</evidence>
<evidence type="ECO:0000256" key="1">
    <source>
        <dbReference type="SAM" id="MobiDB-lite"/>
    </source>
</evidence>
<feature type="compositionally biased region" description="Basic and acidic residues" evidence="1">
    <location>
        <begin position="143"/>
        <end position="152"/>
    </location>
</feature>
<feature type="compositionally biased region" description="Basic and acidic residues" evidence="1">
    <location>
        <begin position="184"/>
        <end position="198"/>
    </location>
</feature>
<dbReference type="EMBL" id="CADCUK010000174">
    <property type="protein sequence ID" value="CAA9388751.1"/>
    <property type="molecule type" value="Genomic_DNA"/>
</dbReference>
<feature type="compositionally biased region" description="Basic and acidic residues" evidence="1">
    <location>
        <begin position="89"/>
        <end position="127"/>
    </location>
</feature>
<feature type="non-terminal residue" evidence="2">
    <location>
        <position position="1"/>
    </location>
</feature>
<feature type="compositionally biased region" description="Basic residues" evidence="1">
    <location>
        <begin position="41"/>
        <end position="55"/>
    </location>
</feature>
<gene>
    <name evidence="2" type="ORF">AVDCRST_MAG47-2684</name>
</gene>